<dbReference type="EMBL" id="DYWK01000006">
    <property type="protein sequence ID" value="HJF18218.1"/>
    <property type="molecule type" value="Genomic_DNA"/>
</dbReference>
<evidence type="ECO:0000256" key="6">
    <source>
        <dbReference type="SAM" id="MobiDB-lite"/>
    </source>
</evidence>
<feature type="compositionally biased region" description="Low complexity" evidence="6">
    <location>
        <begin position="62"/>
        <end position="86"/>
    </location>
</feature>
<evidence type="ECO:0000313" key="10">
    <source>
        <dbReference type="EMBL" id="HJF18218.1"/>
    </source>
</evidence>
<dbReference type="PANTHER" id="PTHR37820:SF1">
    <property type="entry name" value="CELL DIVISION PROTEIN FTSQ"/>
    <property type="match status" value="1"/>
</dbReference>
<keyword evidence="3 7" id="KW-0812">Transmembrane</keyword>
<keyword evidence="7" id="KW-0472">Membrane</keyword>
<keyword evidence="1" id="KW-1003">Cell membrane</keyword>
<feature type="transmembrane region" description="Helical" evidence="7">
    <location>
        <begin position="149"/>
        <end position="168"/>
    </location>
</feature>
<dbReference type="InterPro" id="IPR005548">
    <property type="entry name" value="Cell_div_FtsQ/DivIB_C"/>
</dbReference>
<evidence type="ECO:0000256" key="4">
    <source>
        <dbReference type="ARBA" id="ARBA00022989"/>
    </source>
</evidence>
<dbReference type="Proteomes" id="UP000715651">
    <property type="component" value="Unassembled WGS sequence"/>
</dbReference>
<dbReference type="Gene3D" id="3.10.20.310">
    <property type="entry name" value="membrane protein fhac"/>
    <property type="match status" value="1"/>
</dbReference>
<dbReference type="GO" id="GO:0051301">
    <property type="term" value="P:cell division"/>
    <property type="evidence" value="ECO:0007669"/>
    <property type="project" value="UniProtKB-KW"/>
</dbReference>
<dbReference type="PANTHER" id="PTHR37820">
    <property type="entry name" value="CELL DIVISION PROTEIN DIVIB"/>
    <property type="match status" value="1"/>
</dbReference>
<sequence>MAREITGHAGAKRQITSSPAARSAITEEDQTTEHSIQAAGRLSSSARRLSVDSQFEEEHSATHSGSSRSVSSHSFSQHSAPAFAASRQTRSLTGFGDPRKLAPSDGIMQTLAEQAQGKTGIFTPSTHREELSEAEQLVIERRKTSFKRAAAVVAGAVLLLFIAWALAFSPALQVSMKDVTVKGTNQWVSEQQVRTAIKGRLDRSLILIPSKELKEPIEQIRTVDEVKIERTLPHHITIHVVTRTPQAVLKDASGKFTVVDKDSVIMGQVKQPMSNTPVISVNEVNQALRTDAIQQTLRVLSAMNPELRANMSEVSAVTRDSISTKTKDNFTIVWGDASQMPLKIDEVKHLLGNEGAMGANTIIDVSVPDRPILKS</sequence>
<evidence type="ECO:0000256" key="7">
    <source>
        <dbReference type="SAM" id="Phobius"/>
    </source>
</evidence>
<evidence type="ECO:0000259" key="9">
    <source>
        <dbReference type="Pfam" id="PF08478"/>
    </source>
</evidence>
<name>A0A921KB43_9BIFI</name>
<evidence type="ECO:0000256" key="5">
    <source>
        <dbReference type="ARBA" id="ARBA00023306"/>
    </source>
</evidence>
<feature type="compositionally biased region" description="Low complexity" evidence="6">
    <location>
        <begin position="38"/>
        <end position="48"/>
    </location>
</feature>
<dbReference type="GO" id="GO:0005886">
    <property type="term" value="C:plasma membrane"/>
    <property type="evidence" value="ECO:0007669"/>
    <property type="project" value="TreeGrafter"/>
</dbReference>
<gene>
    <name evidence="10" type="ORF">K8U78_03565</name>
</gene>
<reference evidence="10" key="2">
    <citation type="submission" date="2021-09" db="EMBL/GenBank/DDBJ databases">
        <authorList>
            <person name="Gilroy R."/>
        </authorList>
    </citation>
    <scope>NUCLEOTIDE SEQUENCE</scope>
    <source>
        <strain evidence="10">578</strain>
    </source>
</reference>
<keyword evidence="5" id="KW-0131">Cell cycle</keyword>
<dbReference type="Pfam" id="PF08478">
    <property type="entry name" value="POTRA_1"/>
    <property type="match status" value="1"/>
</dbReference>
<evidence type="ECO:0000256" key="2">
    <source>
        <dbReference type="ARBA" id="ARBA00022618"/>
    </source>
</evidence>
<comment type="caution">
    <text evidence="10">The sequence shown here is derived from an EMBL/GenBank/DDBJ whole genome shotgun (WGS) entry which is preliminary data.</text>
</comment>
<dbReference type="Pfam" id="PF03799">
    <property type="entry name" value="FtsQ_DivIB_C"/>
    <property type="match status" value="1"/>
</dbReference>
<reference evidence="10" key="1">
    <citation type="journal article" date="2021" name="PeerJ">
        <title>Extensive microbial diversity within the chicken gut microbiome revealed by metagenomics and culture.</title>
        <authorList>
            <person name="Gilroy R."/>
            <person name="Ravi A."/>
            <person name="Getino M."/>
            <person name="Pursley I."/>
            <person name="Horton D.L."/>
            <person name="Alikhan N.F."/>
            <person name="Baker D."/>
            <person name="Gharbi K."/>
            <person name="Hall N."/>
            <person name="Watson M."/>
            <person name="Adriaenssens E.M."/>
            <person name="Foster-Nyarko E."/>
            <person name="Jarju S."/>
            <person name="Secka A."/>
            <person name="Antonio M."/>
            <person name="Oren A."/>
            <person name="Chaudhuri R.R."/>
            <person name="La Ragione R."/>
            <person name="Hildebrand F."/>
            <person name="Pallen M.J."/>
        </authorList>
    </citation>
    <scope>NUCLEOTIDE SEQUENCE</scope>
    <source>
        <strain evidence="10">578</strain>
    </source>
</reference>
<feature type="domain" description="POTRA" evidence="9">
    <location>
        <begin position="175"/>
        <end position="241"/>
    </location>
</feature>
<dbReference type="AlphaFoldDB" id="A0A921KB43"/>
<evidence type="ECO:0000256" key="1">
    <source>
        <dbReference type="ARBA" id="ARBA00022475"/>
    </source>
</evidence>
<accession>A0A921KB43</accession>
<organism evidence="10 11">
    <name type="scientific">Aeriscardovia aeriphila</name>
    <dbReference type="NCBI Taxonomy" id="218139"/>
    <lineage>
        <taxon>Bacteria</taxon>
        <taxon>Bacillati</taxon>
        <taxon>Actinomycetota</taxon>
        <taxon>Actinomycetes</taxon>
        <taxon>Bifidobacteriales</taxon>
        <taxon>Bifidobacteriaceae</taxon>
        <taxon>Aeriscardovia</taxon>
    </lineage>
</organism>
<keyword evidence="2" id="KW-0132">Cell division</keyword>
<evidence type="ECO:0000256" key="3">
    <source>
        <dbReference type="ARBA" id="ARBA00022692"/>
    </source>
</evidence>
<protein>
    <submittedName>
        <fullName evidence="10">FtsQ-type POTRA domain-containing protein</fullName>
    </submittedName>
</protein>
<proteinExistence type="predicted"/>
<feature type="region of interest" description="Disordered" evidence="6">
    <location>
        <begin position="1"/>
        <end position="100"/>
    </location>
</feature>
<keyword evidence="4 7" id="KW-1133">Transmembrane helix</keyword>
<dbReference type="InterPro" id="IPR013685">
    <property type="entry name" value="POTRA_FtsQ_type"/>
</dbReference>
<feature type="domain" description="Cell division protein FtsQ/DivIB C-terminal" evidence="8">
    <location>
        <begin position="247"/>
        <end position="354"/>
    </location>
</feature>
<evidence type="ECO:0000259" key="8">
    <source>
        <dbReference type="Pfam" id="PF03799"/>
    </source>
</evidence>
<evidence type="ECO:0000313" key="11">
    <source>
        <dbReference type="Proteomes" id="UP000715651"/>
    </source>
</evidence>
<dbReference type="InterPro" id="IPR050487">
    <property type="entry name" value="FtsQ_DivIB"/>
</dbReference>